<dbReference type="GO" id="GO:0020037">
    <property type="term" value="F:heme binding"/>
    <property type="evidence" value="ECO:0007669"/>
    <property type="project" value="InterPro"/>
</dbReference>
<evidence type="ECO:0000256" key="3">
    <source>
        <dbReference type="ARBA" id="ARBA00010617"/>
    </source>
</evidence>
<dbReference type="InterPro" id="IPR036396">
    <property type="entry name" value="Cyt_P450_sf"/>
</dbReference>
<comment type="pathway">
    <text evidence="2">Secondary metabolite biosynthesis.</text>
</comment>
<dbReference type="Pfam" id="PF00067">
    <property type="entry name" value="p450"/>
    <property type="match status" value="1"/>
</dbReference>
<gene>
    <name evidence="11" type="ORF">CI109_105689</name>
</gene>
<evidence type="ECO:0000256" key="6">
    <source>
        <dbReference type="ARBA" id="ARBA00023002"/>
    </source>
</evidence>
<organism evidence="11 12">
    <name type="scientific">Kwoniella shandongensis</name>
    <dbReference type="NCBI Taxonomy" id="1734106"/>
    <lineage>
        <taxon>Eukaryota</taxon>
        <taxon>Fungi</taxon>
        <taxon>Dikarya</taxon>
        <taxon>Basidiomycota</taxon>
        <taxon>Agaricomycotina</taxon>
        <taxon>Tremellomycetes</taxon>
        <taxon>Tremellales</taxon>
        <taxon>Cryptococcaceae</taxon>
        <taxon>Kwoniella</taxon>
    </lineage>
</organism>
<evidence type="ECO:0000256" key="9">
    <source>
        <dbReference type="PIRSR" id="PIRSR602403-1"/>
    </source>
</evidence>
<dbReference type="EMBL" id="CP144060">
    <property type="protein sequence ID" value="WWD21205.1"/>
    <property type="molecule type" value="Genomic_DNA"/>
</dbReference>
<protein>
    <recommendedName>
        <fullName evidence="13">Cytochrome P450</fullName>
    </recommendedName>
</protein>
<evidence type="ECO:0000313" key="11">
    <source>
        <dbReference type="EMBL" id="WWD21205.1"/>
    </source>
</evidence>
<dbReference type="Gene3D" id="1.10.630.10">
    <property type="entry name" value="Cytochrome P450"/>
    <property type="match status" value="1"/>
</dbReference>
<evidence type="ECO:0000256" key="5">
    <source>
        <dbReference type="ARBA" id="ARBA00022723"/>
    </source>
</evidence>
<dbReference type="KEGG" id="ksn:43588327"/>
<dbReference type="GO" id="GO:0016705">
    <property type="term" value="F:oxidoreductase activity, acting on paired donors, with incorporation or reduction of molecular oxygen"/>
    <property type="evidence" value="ECO:0007669"/>
    <property type="project" value="InterPro"/>
</dbReference>
<feature type="transmembrane region" description="Helical" evidence="10">
    <location>
        <begin position="69"/>
        <end position="89"/>
    </location>
</feature>
<dbReference type="InterPro" id="IPR002403">
    <property type="entry name" value="Cyt_P450_E_grp-IV"/>
</dbReference>
<keyword evidence="10" id="KW-0472">Membrane</keyword>
<keyword evidence="4 9" id="KW-0349">Heme</keyword>
<evidence type="ECO:0000256" key="4">
    <source>
        <dbReference type="ARBA" id="ARBA00022617"/>
    </source>
</evidence>
<evidence type="ECO:0000256" key="7">
    <source>
        <dbReference type="ARBA" id="ARBA00023004"/>
    </source>
</evidence>
<keyword evidence="7 9" id="KW-0408">Iron</keyword>
<evidence type="ECO:0000256" key="10">
    <source>
        <dbReference type="SAM" id="Phobius"/>
    </source>
</evidence>
<evidence type="ECO:0000313" key="12">
    <source>
        <dbReference type="Proteomes" id="UP000322225"/>
    </source>
</evidence>
<dbReference type="InterPro" id="IPR050121">
    <property type="entry name" value="Cytochrome_P450_monoxygenase"/>
</dbReference>
<dbReference type="GeneID" id="43588327"/>
<comment type="cofactor">
    <cofactor evidence="1 9">
        <name>heme</name>
        <dbReference type="ChEBI" id="CHEBI:30413"/>
    </cofactor>
</comment>
<name>A0AAJ8MZ06_9TREE</name>
<dbReference type="SUPFAM" id="SSF48264">
    <property type="entry name" value="Cytochrome P450"/>
    <property type="match status" value="1"/>
</dbReference>
<keyword evidence="5 9" id="KW-0479">Metal-binding</keyword>
<keyword evidence="10" id="KW-1133">Transmembrane helix</keyword>
<evidence type="ECO:0008006" key="13">
    <source>
        <dbReference type="Google" id="ProtNLM"/>
    </source>
</evidence>
<accession>A0AAJ8MZ06</accession>
<dbReference type="PANTHER" id="PTHR24305:SF166">
    <property type="entry name" value="CYTOCHROME P450 12A4, MITOCHONDRIAL-RELATED"/>
    <property type="match status" value="1"/>
</dbReference>
<evidence type="ECO:0000256" key="1">
    <source>
        <dbReference type="ARBA" id="ARBA00001971"/>
    </source>
</evidence>
<reference evidence="11" key="1">
    <citation type="submission" date="2017-08" db="EMBL/GenBank/DDBJ databases">
        <authorList>
            <person name="Cuomo C."/>
            <person name="Billmyre B."/>
            <person name="Heitman J."/>
        </authorList>
    </citation>
    <scope>NUCLEOTIDE SEQUENCE</scope>
    <source>
        <strain evidence="11">CBS 12478</strain>
    </source>
</reference>
<dbReference type="Proteomes" id="UP000322225">
    <property type="component" value="Chromosome 10"/>
</dbReference>
<evidence type="ECO:0000256" key="8">
    <source>
        <dbReference type="ARBA" id="ARBA00023033"/>
    </source>
</evidence>
<dbReference type="GO" id="GO:0004497">
    <property type="term" value="F:monooxygenase activity"/>
    <property type="evidence" value="ECO:0007669"/>
    <property type="project" value="UniProtKB-KW"/>
</dbReference>
<dbReference type="InterPro" id="IPR001128">
    <property type="entry name" value="Cyt_P450"/>
</dbReference>
<comment type="similarity">
    <text evidence="3">Belongs to the cytochrome P450 family.</text>
</comment>
<reference evidence="11" key="2">
    <citation type="submission" date="2024-01" db="EMBL/GenBank/DDBJ databases">
        <title>Comparative genomics of Cryptococcus and Kwoniella reveals pathogenesis evolution and contrasting modes of karyotype evolution via chromosome fusion or intercentromeric recombination.</title>
        <authorList>
            <person name="Coelho M.A."/>
            <person name="David-Palma M."/>
            <person name="Shea T."/>
            <person name="Bowers K."/>
            <person name="McGinley-Smith S."/>
            <person name="Mohammad A.W."/>
            <person name="Gnirke A."/>
            <person name="Yurkov A.M."/>
            <person name="Nowrousian M."/>
            <person name="Sun S."/>
            <person name="Cuomo C.A."/>
            <person name="Heitman J."/>
        </authorList>
    </citation>
    <scope>NUCLEOTIDE SEQUENCE</scope>
    <source>
        <strain evidence="11">CBS 12478</strain>
    </source>
</reference>
<dbReference type="AlphaFoldDB" id="A0AAJ8MZ06"/>
<keyword evidence="10" id="KW-0812">Transmembrane</keyword>
<proteinExistence type="inferred from homology"/>
<feature type="binding site" description="axial binding residue" evidence="9">
    <location>
        <position position="560"/>
    </location>
    <ligand>
        <name>heme</name>
        <dbReference type="ChEBI" id="CHEBI:30413"/>
    </ligand>
    <ligandPart>
        <name>Fe</name>
        <dbReference type="ChEBI" id="CHEBI:18248"/>
    </ligandPart>
</feature>
<keyword evidence="12" id="KW-1185">Reference proteome</keyword>
<dbReference type="GO" id="GO:0005506">
    <property type="term" value="F:iron ion binding"/>
    <property type="evidence" value="ECO:0007669"/>
    <property type="project" value="InterPro"/>
</dbReference>
<keyword evidence="6" id="KW-0560">Oxidoreductase</keyword>
<dbReference type="CDD" id="cd11069">
    <property type="entry name" value="CYP_FUM15-like"/>
    <property type="match status" value="1"/>
</dbReference>
<dbReference type="PRINTS" id="PR00385">
    <property type="entry name" value="P450"/>
</dbReference>
<dbReference type="PANTHER" id="PTHR24305">
    <property type="entry name" value="CYTOCHROME P450"/>
    <property type="match status" value="1"/>
</dbReference>
<evidence type="ECO:0000256" key="2">
    <source>
        <dbReference type="ARBA" id="ARBA00005179"/>
    </source>
</evidence>
<dbReference type="RefSeq" id="XP_031861425.2">
    <property type="nucleotide sequence ID" value="XM_032004194.2"/>
</dbReference>
<dbReference type="PRINTS" id="PR00465">
    <property type="entry name" value="EP450IV"/>
</dbReference>
<sequence length="623" mass="69646">MRHAASTSINTDSVIGQTGSTTAGIYTKASCPGHYLCRIVESTMSLSHSLQATLRSVSLFPQWVVSSSTLHYTLGGLVTLLVALYIYLWPYREWRLPYRNLRGPEPHHWFWGSLQYIIKSPPVAPQIEWQKIYGPTFRYRLIAGLPRFITSDPVAISYILQHSDLFPKPEETRKALIDILGNGVLVAEGNDHRKQRKALNPSFSPAAIKGMVPIFFDKAEELREKLLSLIEDDSQEGEAASLSPPVEEDKVEGGRKIDVLKWLGKTTLDVIGIAGFNYDFKALSDPNNELATAYTKMFTAGMDITLLGILQFLFPFTRMVPSKRARRIKESTHVTERIGRRLVEDKKKAVLAAHAQGFEKGQDIGHDLLSILIKANMASDVKPEQRLTDDEVLAQITTFMLAGNETSSTALTWILYMLAQHPEFQVRLREEVKAVDDDRPSLETLSSLPLMDAVIRETLRLCAPAPTTNRRSSATAVIPLGTPVRGRDGTMMDSVTIYKNTTIFIPILAINVLEQIWGPDAETFNPDRFINPDPALTTKLNAVPGVWGNLMTFLGGTRNCIGYRFALAEIKTILFVLMRSFEFEELSSKPKIEKKASIVMRPRVIGEEKLGFQMPLMVKPLSG</sequence>
<keyword evidence="8" id="KW-0503">Monooxygenase</keyword>